<evidence type="ECO:0000313" key="3">
    <source>
        <dbReference type="EMBL" id="MDN4162163.1"/>
    </source>
</evidence>
<dbReference type="Proteomes" id="UP001168537">
    <property type="component" value="Unassembled WGS sequence"/>
</dbReference>
<dbReference type="GO" id="GO:0016853">
    <property type="term" value="F:isomerase activity"/>
    <property type="evidence" value="ECO:0007669"/>
    <property type="project" value="UniProtKB-KW"/>
</dbReference>
<accession>A0ABT8EVG4</accession>
<dbReference type="Pfam" id="PF11716">
    <property type="entry name" value="MDMPI_N"/>
    <property type="match status" value="1"/>
</dbReference>
<evidence type="ECO:0000256" key="1">
    <source>
        <dbReference type="SAM" id="MobiDB-lite"/>
    </source>
</evidence>
<dbReference type="InterPro" id="IPR036527">
    <property type="entry name" value="SCP2_sterol-bd_dom_sf"/>
</dbReference>
<organism evidence="3 4">
    <name type="scientific">Nocardioides abyssi</name>
    <dbReference type="NCBI Taxonomy" id="3058370"/>
    <lineage>
        <taxon>Bacteria</taxon>
        <taxon>Bacillati</taxon>
        <taxon>Actinomycetota</taxon>
        <taxon>Actinomycetes</taxon>
        <taxon>Propionibacteriales</taxon>
        <taxon>Nocardioidaceae</taxon>
        <taxon>Nocardioides</taxon>
    </lineage>
</organism>
<dbReference type="SUPFAM" id="SSF55718">
    <property type="entry name" value="SCP-like"/>
    <property type="match status" value="1"/>
</dbReference>
<protein>
    <submittedName>
        <fullName evidence="3">Maleylpyruvate isomerase family mycothiol-dependent enzyme</fullName>
    </submittedName>
</protein>
<dbReference type="RefSeq" id="WP_300961309.1">
    <property type="nucleotide sequence ID" value="NZ_JAUHJR010000004.1"/>
</dbReference>
<dbReference type="InterPro" id="IPR034660">
    <property type="entry name" value="DinB/YfiT-like"/>
</dbReference>
<dbReference type="InterPro" id="IPR024344">
    <property type="entry name" value="MDMPI_metal-binding"/>
</dbReference>
<keyword evidence="3" id="KW-0413">Isomerase</keyword>
<gene>
    <name evidence="3" type="ORF">QWY29_12435</name>
</gene>
<dbReference type="NCBIfam" id="TIGR03083">
    <property type="entry name" value="maleylpyruvate isomerase family mycothiol-dependent enzyme"/>
    <property type="match status" value="1"/>
</dbReference>
<dbReference type="Gene3D" id="1.20.120.450">
    <property type="entry name" value="dinb family like domain"/>
    <property type="match status" value="1"/>
</dbReference>
<proteinExistence type="predicted"/>
<reference evidence="3" key="1">
    <citation type="submission" date="2023-06" db="EMBL/GenBank/DDBJ databases">
        <title>Draft genome sequence of Nocardioides sp. SOB72.</title>
        <authorList>
            <person name="Zhang G."/>
        </authorList>
    </citation>
    <scope>NUCLEOTIDE SEQUENCE</scope>
    <source>
        <strain evidence="3">SOB72</strain>
    </source>
</reference>
<keyword evidence="4" id="KW-1185">Reference proteome</keyword>
<dbReference type="InterPro" id="IPR017517">
    <property type="entry name" value="Maleyloyr_isom"/>
</dbReference>
<evidence type="ECO:0000313" key="4">
    <source>
        <dbReference type="Proteomes" id="UP001168537"/>
    </source>
</evidence>
<feature type="domain" description="Mycothiol-dependent maleylpyruvate isomerase metal-binding" evidence="2">
    <location>
        <begin position="17"/>
        <end position="154"/>
    </location>
</feature>
<feature type="region of interest" description="Disordered" evidence="1">
    <location>
        <begin position="225"/>
        <end position="248"/>
    </location>
</feature>
<sequence>MPEPEAFPHPTSDASPLEEATARLVRSVDAMDDDAWRAPSLLPGWSRAHVVAHLALNAEALADVVGLAARDEPAAMYASPEQRDADIDELAGAAVTDLRERFLASTTTYADAVASLPDDGWRGTFDRTPGLLPRPMVGIPTMRLREVELHHVDLGLGATPASWPEAFTVDLVEAMVGRRPTAAPLRLEATDRGGTWELGGDDPAGAGRPTVVRGTTAGLGWWLSGRPAVPGTAGPTTDDGDLPGIEGL</sequence>
<dbReference type="SUPFAM" id="SSF109854">
    <property type="entry name" value="DinB/YfiT-like putative metalloenzymes"/>
    <property type="match status" value="1"/>
</dbReference>
<dbReference type="EMBL" id="JAUHJR010000004">
    <property type="protein sequence ID" value="MDN4162163.1"/>
    <property type="molecule type" value="Genomic_DNA"/>
</dbReference>
<comment type="caution">
    <text evidence="3">The sequence shown here is derived from an EMBL/GenBank/DDBJ whole genome shotgun (WGS) entry which is preliminary data.</text>
</comment>
<name>A0ABT8EVG4_9ACTN</name>
<evidence type="ECO:0000259" key="2">
    <source>
        <dbReference type="Pfam" id="PF11716"/>
    </source>
</evidence>